<dbReference type="STRING" id="574087.Acear_1940"/>
<feature type="domain" description="Cyclodeaminase/cyclohydrolase" evidence="2">
    <location>
        <begin position="7"/>
        <end position="179"/>
    </location>
</feature>
<name>D9QSH8_ACEAZ</name>
<dbReference type="InterPro" id="IPR036178">
    <property type="entry name" value="Formintransfe-cycloase-like_sf"/>
</dbReference>
<evidence type="ECO:0000256" key="1">
    <source>
        <dbReference type="SAM" id="Coils"/>
    </source>
</evidence>
<feature type="coiled-coil region" evidence="1">
    <location>
        <begin position="171"/>
        <end position="198"/>
    </location>
</feature>
<reference evidence="3 4" key="1">
    <citation type="journal article" date="2010" name="Stand. Genomic Sci.">
        <title>Complete genome sequence of Acetohalobium arabaticum type strain (Z-7288).</title>
        <authorList>
            <person name="Sikorski J."/>
            <person name="Lapidus A."/>
            <person name="Chertkov O."/>
            <person name="Lucas S."/>
            <person name="Copeland A."/>
            <person name="Glavina Del Rio T."/>
            <person name="Nolan M."/>
            <person name="Tice H."/>
            <person name="Cheng J.F."/>
            <person name="Han C."/>
            <person name="Brambilla E."/>
            <person name="Pitluck S."/>
            <person name="Liolios K."/>
            <person name="Ivanova N."/>
            <person name="Mavromatis K."/>
            <person name="Mikhailova N."/>
            <person name="Pati A."/>
            <person name="Bruce D."/>
            <person name="Detter C."/>
            <person name="Tapia R."/>
            <person name="Goodwin L."/>
            <person name="Chen A."/>
            <person name="Palaniappan K."/>
            <person name="Land M."/>
            <person name="Hauser L."/>
            <person name="Chang Y.J."/>
            <person name="Jeffries C.D."/>
            <person name="Rohde M."/>
            <person name="Goker M."/>
            <person name="Spring S."/>
            <person name="Woyke T."/>
            <person name="Bristow J."/>
            <person name="Eisen J.A."/>
            <person name="Markowitz V."/>
            <person name="Hugenholtz P."/>
            <person name="Kyrpides N.C."/>
            <person name="Klenk H.P."/>
        </authorList>
    </citation>
    <scope>NUCLEOTIDE SEQUENCE [LARGE SCALE GENOMIC DNA]</scope>
    <source>
        <strain evidence="4">ATCC 49924 / DSM 5501 / Z-7288</strain>
    </source>
</reference>
<dbReference type="Proteomes" id="UP000001661">
    <property type="component" value="Chromosome"/>
</dbReference>
<keyword evidence="3" id="KW-0808">Transferase</keyword>
<dbReference type="KEGG" id="aar:Acear_1940"/>
<dbReference type="Gene3D" id="1.20.120.680">
    <property type="entry name" value="Formiminotetrahydrofolate cyclodeaminase monomer, up-and-down helical bundle"/>
    <property type="match status" value="1"/>
</dbReference>
<dbReference type="eggNOG" id="COG3404">
    <property type="taxonomic scope" value="Bacteria"/>
</dbReference>
<keyword evidence="1" id="KW-0175">Coiled coil</keyword>
<evidence type="ECO:0000313" key="3">
    <source>
        <dbReference type="EMBL" id="ADL13441.1"/>
    </source>
</evidence>
<dbReference type="Pfam" id="PF04961">
    <property type="entry name" value="FTCD_C"/>
    <property type="match status" value="1"/>
</dbReference>
<proteinExistence type="predicted"/>
<sequence length="202" mass="21627">MSFADYSIDEFTAELASDAATPGGGSVAGLCGSLSASLIAMVIRLTKENDLDHDTAELEELQIEALELIDEDSESFDQVMAAFKLPKETEEEQEKRSRAIQEAMKEAAITPLETMKLGLELLKIAVKVVREGNANAVSDAGVAGLLALDAVKGGRYNVLINAESLTDEADAGELKDKSEEILAEAEELAAEIERIAEERILG</sequence>
<dbReference type="EMBL" id="CP002105">
    <property type="protein sequence ID" value="ADL13441.1"/>
    <property type="molecule type" value="Genomic_DNA"/>
</dbReference>
<evidence type="ECO:0000259" key="2">
    <source>
        <dbReference type="Pfam" id="PF04961"/>
    </source>
</evidence>
<dbReference type="InterPro" id="IPR007044">
    <property type="entry name" value="Cyclodeamin/CycHdrlase"/>
</dbReference>
<gene>
    <name evidence="3" type="ordered locus">Acear_1940</name>
</gene>
<protein>
    <submittedName>
        <fullName evidence="3">Formiminotransferase-cyclodeaminase</fullName>
    </submittedName>
</protein>
<dbReference type="SUPFAM" id="SSF101262">
    <property type="entry name" value="Methenyltetrahydrofolate cyclohydrolase-like"/>
    <property type="match status" value="1"/>
</dbReference>
<accession>D9QSH8</accession>
<evidence type="ECO:0000313" key="4">
    <source>
        <dbReference type="Proteomes" id="UP000001661"/>
    </source>
</evidence>
<dbReference type="RefSeq" id="WP_013278886.1">
    <property type="nucleotide sequence ID" value="NC_014378.1"/>
</dbReference>
<organism evidence="3 4">
    <name type="scientific">Acetohalobium arabaticum (strain ATCC 49924 / DSM 5501 / Z-7288)</name>
    <dbReference type="NCBI Taxonomy" id="574087"/>
    <lineage>
        <taxon>Bacteria</taxon>
        <taxon>Bacillati</taxon>
        <taxon>Bacillota</taxon>
        <taxon>Clostridia</taxon>
        <taxon>Halanaerobiales</taxon>
        <taxon>Halobacteroidaceae</taxon>
        <taxon>Acetohalobium</taxon>
    </lineage>
</organism>
<keyword evidence="4" id="KW-1185">Reference proteome</keyword>
<dbReference type="OrthoDB" id="7959174at2"/>
<dbReference type="HOGENOM" id="CLU_088419_0_0_9"/>
<dbReference type="AlphaFoldDB" id="D9QSH8"/>
<dbReference type="GO" id="GO:0016740">
    <property type="term" value="F:transferase activity"/>
    <property type="evidence" value="ECO:0007669"/>
    <property type="project" value="UniProtKB-KW"/>
</dbReference>